<reference evidence="10 11" key="1">
    <citation type="journal article" date="2020" name="ISME J.">
        <title>Comparative genomics reveals insights into cyanobacterial evolution and habitat adaptation.</title>
        <authorList>
            <person name="Chen M.Y."/>
            <person name="Teng W.K."/>
            <person name="Zhao L."/>
            <person name="Hu C.X."/>
            <person name="Zhou Y.K."/>
            <person name="Han B.P."/>
            <person name="Song L.R."/>
            <person name="Shu W.S."/>
        </authorList>
    </citation>
    <scope>NUCLEOTIDE SEQUENCE [LARGE SCALE GENOMIC DNA]</scope>
    <source>
        <strain evidence="10 11">FACHB-1040</strain>
    </source>
</reference>
<evidence type="ECO:0000256" key="2">
    <source>
        <dbReference type="ARBA" id="ARBA00022475"/>
    </source>
</evidence>
<proteinExistence type="predicted"/>
<evidence type="ECO:0000256" key="7">
    <source>
        <dbReference type="ARBA" id="ARBA00023136"/>
    </source>
</evidence>
<evidence type="ECO:0000256" key="5">
    <source>
        <dbReference type="ARBA" id="ARBA00022989"/>
    </source>
</evidence>
<keyword evidence="6" id="KW-0051">Antiviral defense</keyword>
<keyword evidence="2" id="KW-1003">Cell membrane</keyword>
<keyword evidence="11" id="KW-1185">Reference proteome</keyword>
<comment type="subcellular location">
    <subcellularLocation>
        <location evidence="1">Cell membrane</location>
    </subcellularLocation>
</comment>
<dbReference type="InterPro" id="IPR043760">
    <property type="entry name" value="PycTM_dom"/>
</dbReference>
<dbReference type="Pfam" id="PF18967">
    <property type="entry name" value="PycTM"/>
    <property type="match status" value="1"/>
</dbReference>
<evidence type="ECO:0000313" key="10">
    <source>
        <dbReference type="EMBL" id="MBD2280190.1"/>
    </source>
</evidence>
<keyword evidence="3 8" id="KW-0812">Transmembrane</keyword>
<evidence type="ECO:0000259" key="9">
    <source>
        <dbReference type="Pfam" id="PF18967"/>
    </source>
</evidence>
<evidence type="ECO:0000256" key="1">
    <source>
        <dbReference type="ARBA" id="ARBA00004236"/>
    </source>
</evidence>
<organism evidence="10 11">
    <name type="scientific">Aphanizomenon flos-aquae FACHB-1040</name>
    <dbReference type="NCBI Taxonomy" id="2692887"/>
    <lineage>
        <taxon>Bacteria</taxon>
        <taxon>Bacillati</taxon>
        <taxon>Cyanobacteriota</taxon>
        <taxon>Cyanophyceae</taxon>
        <taxon>Nostocales</taxon>
        <taxon>Aphanizomenonaceae</taxon>
        <taxon>Aphanizomenon</taxon>
    </lineage>
</organism>
<gene>
    <name evidence="10" type="ORF">H6F99_18480</name>
</gene>
<accession>A0ABR8C0H9</accession>
<keyword evidence="5 8" id="KW-1133">Transmembrane helix</keyword>
<keyword evidence="4" id="KW-0547">Nucleotide-binding</keyword>
<evidence type="ECO:0000256" key="6">
    <source>
        <dbReference type="ARBA" id="ARBA00023118"/>
    </source>
</evidence>
<dbReference type="EMBL" id="JACJQT010000054">
    <property type="protein sequence ID" value="MBD2280190.1"/>
    <property type="molecule type" value="Genomic_DNA"/>
</dbReference>
<evidence type="ECO:0000256" key="3">
    <source>
        <dbReference type="ARBA" id="ARBA00022692"/>
    </source>
</evidence>
<feature type="transmembrane region" description="Helical" evidence="8">
    <location>
        <begin position="56"/>
        <end position="77"/>
    </location>
</feature>
<feature type="transmembrane region" description="Helical" evidence="8">
    <location>
        <begin position="164"/>
        <end position="187"/>
    </location>
</feature>
<name>A0ABR8C0H9_APHFL</name>
<feature type="transmembrane region" description="Helical" evidence="8">
    <location>
        <begin position="28"/>
        <end position="50"/>
    </location>
</feature>
<keyword evidence="7 8" id="KW-0472">Membrane</keyword>
<dbReference type="Proteomes" id="UP000606721">
    <property type="component" value="Unassembled WGS sequence"/>
</dbReference>
<evidence type="ECO:0000313" key="11">
    <source>
        <dbReference type="Proteomes" id="UP000606721"/>
    </source>
</evidence>
<evidence type="ECO:0000256" key="8">
    <source>
        <dbReference type="SAM" id="Phobius"/>
    </source>
</evidence>
<comment type="caution">
    <text evidence="10">The sequence shown here is derived from an EMBL/GenBank/DDBJ whole genome shotgun (WGS) entry which is preliminary data.</text>
</comment>
<protein>
    <recommendedName>
        <fullName evidence="9">Pycsar effector protein domain-containing protein</fullName>
    </recommendedName>
</protein>
<feature type="domain" description="Pycsar effector protein" evidence="9">
    <location>
        <begin position="9"/>
        <end position="178"/>
    </location>
</feature>
<evidence type="ECO:0000256" key="4">
    <source>
        <dbReference type="ARBA" id="ARBA00022741"/>
    </source>
</evidence>
<dbReference type="RefSeq" id="WP_190383839.1">
    <property type="nucleotide sequence ID" value="NZ_JACJQT010000054.1"/>
</dbReference>
<sequence length="190" mass="21469">MDDVSSNLIAIFQNVNDWLKFAEAKNGILLAFSGAAITATITILSTAQSLPDSLKVGLLLTTILLSICALVCSLSFLPKTNLERLLWLRSRPPKNTNYTKKDTDNLWYFGHLQKYNAIELLESMNKLYFENQLSVPYKKEYEDIAAQITINAEIAFLKFQIFTYAVYVLIGSILVIPFFSLTSVIIYHSL</sequence>